<sequence>MPKVTFNNKDKSFFNTLKSSVDQYFATHNIKKTGNWALYSKTAILAPLAILIYALLLFLSPSMPVILSIALCCFLGFVLASIGFNVMHDACHGSYSSKGWVNETMALSSNLLGGNTYIWKFKHNIVHHTYTNIDGVDDDIALSPLMRQCETQKWLPPHRFQHYYGFVLYAFTSLAWFFVMDFTKYFNQKVHTTPMTKMDTREHVIFWISKILYAAFFVVLPIIQLGWLPWILGFIALNLTLGLTLAVVFQLAHVVEHTDFVHADQVEPMKIENEWAIHQVRTTANFAPRNKFISWYVGGLNYQVEHHLFPKISHIHYPAINRIVKQTCAQFNIAYNEFPTMQQAIASHYRIIKELGKKPD</sequence>
<dbReference type="CDD" id="cd03506">
    <property type="entry name" value="Delta6-FADS-like"/>
    <property type="match status" value="1"/>
</dbReference>
<accession>A0ABX3P1W3</accession>
<keyword evidence="1" id="KW-0472">Membrane</keyword>
<dbReference type="Pfam" id="PF00487">
    <property type="entry name" value="FA_desaturase"/>
    <property type="match status" value="1"/>
</dbReference>
<dbReference type="PANTHER" id="PTHR19353">
    <property type="entry name" value="FATTY ACID DESATURASE 2"/>
    <property type="match status" value="1"/>
</dbReference>
<feature type="transmembrane region" description="Helical" evidence="1">
    <location>
        <begin position="204"/>
        <end position="224"/>
    </location>
</feature>
<dbReference type="Proteomes" id="UP000192277">
    <property type="component" value="Unassembled WGS sequence"/>
</dbReference>
<protein>
    <submittedName>
        <fullName evidence="3">Fatty acid desaturase</fullName>
    </submittedName>
</protein>
<name>A0ABX3P1W3_9BACT</name>
<feature type="transmembrane region" description="Helical" evidence="1">
    <location>
        <begin position="36"/>
        <end position="58"/>
    </location>
</feature>
<dbReference type="EMBL" id="LWBO01000003">
    <property type="protein sequence ID" value="OQP52989.1"/>
    <property type="molecule type" value="Genomic_DNA"/>
</dbReference>
<evidence type="ECO:0000313" key="4">
    <source>
        <dbReference type="Proteomes" id="UP000192277"/>
    </source>
</evidence>
<evidence type="ECO:0000313" key="3">
    <source>
        <dbReference type="EMBL" id="OQP52989.1"/>
    </source>
</evidence>
<keyword evidence="4" id="KW-1185">Reference proteome</keyword>
<feature type="transmembrane region" description="Helical" evidence="1">
    <location>
        <begin position="163"/>
        <end position="183"/>
    </location>
</feature>
<evidence type="ECO:0000256" key="1">
    <source>
        <dbReference type="SAM" id="Phobius"/>
    </source>
</evidence>
<dbReference type="PANTHER" id="PTHR19353:SF19">
    <property type="entry name" value="DELTA(5) FATTY ACID DESATURASE C-RELATED"/>
    <property type="match status" value="1"/>
</dbReference>
<feature type="transmembrane region" description="Helical" evidence="1">
    <location>
        <begin position="230"/>
        <end position="252"/>
    </location>
</feature>
<keyword evidence="1" id="KW-0812">Transmembrane</keyword>
<comment type="caution">
    <text evidence="3">The sequence shown here is derived from an EMBL/GenBank/DDBJ whole genome shotgun (WGS) entry which is preliminary data.</text>
</comment>
<proteinExistence type="predicted"/>
<evidence type="ECO:0000259" key="2">
    <source>
        <dbReference type="Pfam" id="PF00487"/>
    </source>
</evidence>
<dbReference type="InterPro" id="IPR005804">
    <property type="entry name" value="FA_desaturase_dom"/>
</dbReference>
<feature type="transmembrane region" description="Helical" evidence="1">
    <location>
        <begin position="65"/>
        <end position="87"/>
    </location>
</feature>
<feature type="domain" description="Fatty acid desaturase" evidence="2">
    <location>
        <begin position="66"/>
        <end position="338"/>
    </location>
</feature>
<gene>
    <name evidence="3" type="ORF">A4D02_21550</name>
</gene>
<organism evidence="3 4">
    <name type="scientific">Niastella koreensis</name>
    <dbReference type="NCBI Taxonomy" id="354356"/>
    <lineage>
        <taxon>Bacteria</taxon>
        <taxon>Pseudomonadati</taxon>
        <taxon>Bacteroidota</taxon>
        <taxon>Chitinophagia</taxon>
        <taxon>Chitinophagales</taxon>
        <taxon>Chitinophagaceae</taxon>
        <taxon>Niastella</taxon>
    </lineage>
</organism>
<reference evidence="3 4" key="1">
    <citation type="submission" date="2016-04" db="EMBL/GenBank/DDBJ databases">
        <authorList>
            <person name="Chen L."/>
            <person name="Zhuang W."/>
            <person name="Wang G."/>
        </authorList>
    </citation>
    <scope>NUCLEOTIDE SEQUENCE [LARGE SCALE GENOMIC DNA]</scope>
    <source>
        <strain evidence="4">GR20</strain>
    </source>
</reference>
<keyword evidence="1" id="KW-1133">Transmembrane helix</keyword>
<dbReference type="InterPro" id="IPR012171">
    <property type="entry name" value="Fatty_acid_desaturase"/>
</dbReference>
<dbReference type="RefSeq" id="WP_014218483.1">
    <property type="nucleotide sequence ID" value="NZ_LWBO01000003.1"/>
</dbReference>
<dbReference type="PIRSF" id="PIRSF015921">
    <property type="entry name" value="FA_sphinglp_des"/>
    <property type="match status" value="1"/>
</dbReference>